<dbReference type="AlphaFoldDB" id="A0AAD0U825"/>
<gene>
    <name evidence="1" type="ORF">RC54_02875</name>
</gene>
<protein>
    <submittedName>
        <fullName evidence="1">Uncharacterized protein</fullName>
    </submittedName>
</protein>
<accession>A0AAD0U825</accession>
<proteinExistence type="predicted"/>
<evidence type="ECO:0000313" key="2">
    <source>
        <dbReference type="Proteomes" id="UP000269199"/>
    </source>
</evidence>
<name>A0AAD0U825_9BURK</name>
<organism evidence="1 2">
    <name type="scientific">Herbaspirillum rubrisubalbicans</name>
    <dbReference type="NCBI Taxonomy" id="80842"/>
    <lineage>
        <taxon>Bacteria</taxon>
        <taxon>Pseudomonadati</taxon>
        <taxon>Pseudomonadota</taxon>
        <taxon>Betaproteobacteria</taxon>
        <taxon>Burkholderiales</taxon>
        <taxon>Oxalobacteraceae</taxon>
        <taxon>Herbaspirillum</taxon>
    </lineage>
</organism>
<sequence>MTKADLRVWKMQNDAIFTKFRDHQGLADNAHQNTASMRGSRRDRTKFVQNFISRMDAHRKSP</sequence>
<evidence type="ECO:0000313" key="1">
    <source>
        <dbReference type="EMBL" id="AYR22825.1"/>
    </source>
</evidence>
<dbReference type="EMBL" id="CP024996">
    <property type="protein sequence ID" value="AYR22825.1"/>
    <property type="molecule type" value="Genomic_DNA"/>
</dbReference>
<dbReference type="Proteomes" id="UP000269199">
    <property type="component" value="Chromosome"/>
</dbReference>
<reference evidence="1 2" key="1">
    <citation type="submission" date="2017-11" db="EMBL/GenBank/DDBJ databases">
        <title>Complete genome sequence of Herbaspirillum rubrisubalbicans DSM 11543.</title>
        <authorList>
            <person name="Chen M."/>
            <person name="An Q."/>
        </authorList>
    </citation>
    <scope>NUCLEOTIDE SEQUENCE [LARGE SCALE GENOMIC DNA]</scope>
    <source>
        <strain evidence="1 2">DSM 11543</strain>
    </source>
</reference>